<evidence type="ECO:0000259" key="1">
    <source>
        <dbReference type="Pfam" id="PF00144"/>
    </source>
</evidence>
<sequence length="193" mass="21129">PWHPDILNDHGDNVTIPKIAIPYGIYRSPSGEVSDFGNMVQSAPWEFGYYVAGQGRIRYACCGIVSTPENMARWAYELYGAKGSAISESARATLLDSFSNKRIPPWNGPRTPAEEYGYFIAKKMFQLPSGPEITACGHRGGGGGYSSWMHYSPDLDMSISILANSDSKLPGACRVENVGNCIALWIFDSFSTN</sequence>
<name>A0A383CU68_9ZZZZ</name>
<feature type="domain" description="Beta-lactamase-related" evidence="1">
    <location>
        <begin position="50"/>
        <end position="170"/>
    </location>
</feature>
<protein>
    <recommendedName>
        <fullName evidence="1">Beta-lactamase-related domain-containing protein</fullName>
    </recommendedName>
</protein>
<reference evidence="2" key="1">
    <citation type="submission" date="2018-05" db="EMBL/GenBank/DDBJ databases">
        <authorList>
            <person name="Lanie J.A."/>
            <person name="Ng W.-L."/>
            <person name="Kazmierczak K.M."/>
            <person name="Andrzejewski T.M."/>
            <person name="Davidsen T.M."/>
            <person name="Wayne K.J."/>
            <person name="Tettelin H."/>
            <person name="Glass J.I."/>
            <person name="Rusch D."/>
            <person name="Podicherti R."/>
            <person name="Tsui H.-C.T."/>
            <person name="Winkler M.E."/>
        </authorList>
    </citation>
    <scope>NUCLEOTIDE SEQUENCE</scope>
</reference>
<dbReference type="EMBL" id="UINC01211689">
    <property type="protein sequence ID" value="SVE35691.1"/>
    <property type="molecule type" value="Genomic_DNA"/>
</dbReference>
<dbReference type="InterPro" id="IPR001466">
    <property type="entry name" value="Beta-lactam-related"/>
</dbReference>
<dbReference type="SUPFAM" id="SSF56601">
    <property type="entry name" value="beta-lactamase/transpeptidase-like"/>
    <property type="match status" value="1"/>
</dbReference>
<proteinExistence type="predicted"/>
<dbReference type="InterPro" id="IPR012338">
    <property type="entry name" value="Beta-lactam/transpept-like"/>
</dbReference>
<organism evidence="2">
    <name type="scientific">marine metagenome</name>
    <dbReference type="NCBI Taxonomy" id="408172"/>
    <lineage>
        <taxon>unclassified sequences</taxon>
        <taxon>metagenomes</taxon>
        <taxon>ecological metagenomes</taxon>
    </lineage>
</organism>
<accession>A0A383CU68</accession>
<evidence type="ECO:0000313" key="2">
    <source>
        <dbReference type="EMBL" id="SVE35691.1"/>
    </source>
</evidence>
<dbReference type="Gene3D" id="3.40.710.10">
    <property type="entry name" value="DD-peptidase/beta-lactamase superfamily"/>
    <property type="match status" value="1"/>
</dbReference>
<dbReference type="Pfam" id="PF00144">
    <property type="entry name" value="Beta-lactamase"/>
    <property type="match status" value="1"/>
</dbReference>
<feature type="non-terminal residue" evidence="2">
    <location>
        <position position="1"/>
    </location>
</feature>
<dbReference type="AlphaFoldDB" id="A0A383CU68"/>
<gene>
    <name evidence="2" type="ORF">METZ01_LOCUS488545</name>
</gene>